<gene>
    <name evidence="5" type="ORF">EPA93_43660</name>
</gene>
<dbReference type="Pfam" id="PF02595">
    <property type="entry name" value="Gly_kinase"/>
    <property type="match status" value="1"/>
</dbReference>
<dbReference type="EMBL" id="CP035758">
    <property type="protein sequence ID" value="QBD82505.1"/>
    <property type="molecule type" value="Genomic_DNA"/>
</dbReference>
<name>A0A4P6K388_KTERU</name>
<evidence type="ECO:0000256" key="3">
    <source>
        <dbReference type="ARBA" id="ARBA00022777"/>
    </source>
</evidence>
<dbReference type="Gene3D" id="3.90.1510.10">
    <property type="entry name" value="Glycerate kinase, domain 2"/>
    <property type="match status" value="1"/>
</dbReference>
<evidence type="ECO:0000313" key="6">
    <source>
        <dbReference type="Proteomes" id="UP000290365"/>
    </source>
</evidence>
<dbReference type="InterPro" id="IPR018197">
    <property type="entry name" value="Glycerate_kinase_RE-like"/>
</dbReference>
<dbReference type="PANTHER" id="PTHR21599">
    <property type="entry name" value="GLYCERATE KINASE"/>
    <property type="match status" value="1"/>
</dbReference>
<evidence type="ECO:0000256" key="1">
    <source>
        <dbReference type="ARBA" id="ARBA00006284"/>
    </source>
</evidence>
<proteinExistence type="inferred from homology"/>
<reference evidence="5 6" key="1">
    <citation type="submission" date="2019-01" db="EMBL/GenBank/DDBJ databases">
        <title>Ktedonosporobacter rubrisoli SCAWS-G2.</title>
        <authorList>
            <person name="Huang Y."/>
            <person name="Yan B."/>
        </authorList>
    </citation>
    <scope>NUCLEOTIDE SEQUENCE [LARGE SCALE GENOMIC DNA]</scope>
    <source>
        <strain evidence="5 6">SCAWS-G2</strain>
    </source>
</reference>
<dbReference type="NCBIfam" id="TIGR00045">
    <property type="entry name" value="glycerate kinase"/>
    <property type="match status" value="1"/>
</dbReference>
<organism evidence="5 6">
    <name type="scientific">Ktedonosporobacter rubrisoli</name>
    <dbReference type="NCBI Taxonomy" id="2509675"/>
    <lineage>
        <taxon>Bacteria</taxon>
        <taxon>Bacillati</taxon>
        <taxon>Chloroflexota</taxon>
        <taxon>Ktedonobacteria</taxon>
        <taxon>Ktedonobacterales</taxon>
        <taxon>Ktedonosporobacteraceae</taxon>
        <taxon>Ktedonosporobacter</taxon>
    </lineage>
</organism>
<protein>
    <submittedName>
        <fullName evidence="5">Glycerate kinase</fullName>
    </submittedName>
</protein>
<dbReference type="PIRSF" id="PIRSF006078">
    <property type="entry name" value="GlxK"/>
    <property type="match status" value="1"/>
</dbReference>
<dbReference type="AlphaFoldDB" id="A0A4P6K388"/>
<evidence type="ECO:0000313" key="5">
    <source>
        <dbReference type="EMBL" id="QBD82505.1"/>
    </source>
</evidence>
<keyword evidence="2 4" id="KW-0808">Transferase</keyword>
<keyword evidence="6" id="KW-1185">Reference proteome</keyword>
<dbReference type="Proteomes" id="UP000290365">
    <property type="component" value="Chromosome"/>
</dbReference>
<dbReference type="Gene3D" id="3.40.50.10350">
    <property type="entry name" value="Glycerate kinase, domain 1"/>
    <property type="match status" value="1"/>
</dbReference>
<evidence type="ECO:0000256" key="2">
    <source>
        <dbReference type="ARBA" id="ARBA00022679"/>
    </source>
</evidence>
<dbReference type="KEGG" id="kbs:EPA93_43660"/>
<dbReference type="RefSeq" id="WP_129893574.1">
    <property type="nucleotide sequence ID" value="NZ_CP035758.1"/>
</dbReference>
<dbReference type="GO" id="GO:0031388">
    <property type="term" value="P:organic acid phosphorylation"/>
    <property type="evidence" value="ECO:0007669"/>
    <property type="project" value="UniProtKB-UniRule"/>
</dbReference>
<dbReference type="InterPro" id="IPR004381">
    <property type="entry name" value="Glycerate_kinase"/>
</dbReference>
<dbReference type="InterPro" id="IPR036129">
    <property type="entry name" value="Glycerate_kinase_sf"/>
</dbReference>
<dbReference type="InterPro" id="IPR018193">
    <property type="entry name" value="Glyc_kinase_flavodox-like_fold"/>
</dbReference>
<evidence type="ECO:0000256" key="4">
    <source>
        <dbReference type="PIRNR" id="PIRNR006078"/>
    </source>
</evidence>
<keyword evidence="3 4" id="KW-0418">Kinase</keyword>
<comment type="similarity">
    <text evidence="1 4">Belongs to the glycerate kinase type-1 family.</text>
</comment>
<dbReference type="PANTHER" id="PTHR21599:SF0">
    <property type="entry name" value="GLYCERATE KINASE"/>
    <property type="match status" value="1"/>
</dbReference>
<dbReference type="SUPFAM" id="SSF110738">
    <property type="entry name" value="Glycerate kinase I"/>
    <property type="match status" value="1"/>
</dbReference>
<sequence length="382" mass="39287">MRIVIAPQALKGSLTAAETGHAIAKGIHAVYTDAELEIVPIADGGEGTVQALVDATGGKIVQQTVTGPLGEPVRAFFGVLGDQRTAAIEMAASSGLPLVPPEQRDPRITTTYGVGELMRAALDYGCRHFIIGIGGSATNDGGAGMAQALGASLTDAQGTELARGGAALARLAHISTDGIDPHLRDCTFEVASDVTNPLCGPSGASAVYGPQKGATPEMVSQLDAALDNYAKIIERDLHISVYTLEGAGAAGGLGAGLIAFLQAKLRPGSRLILEAVSLEEKLPNADLVITAEGQLDEQTAYGKSVGAVARLAKHYNLPVIALAGGLGEGYRAIYALGIDAVATLPDAPMPLSYAMEHAARLTSDATERALRLLKIGNLIKNR</sequence>
<accession>A0A4P6K388</accession>
<dbReference type="GO" id="GO:0008887">
    <property type="term" value="F:glycerate kinase activity"/>
    <property type="evidence" value="ECO:0007669"/>
    <property type="project" value="UniProtKB-UniRule"/>
</dbReference>
<dbReference type="OrthoDB" id="9774290at2"/>